<feature type="region of interest" description="Disordered" evidence="1">
    <location>
        <begin position="1"/>
        <end position="38"/>
    </location>
</feature>
<name>T1EY31_HELRO</name>
<dbReference type="AlphaFoldDB" id="T1EY31"/>
<sequence length="134" mass="15110">MTNVQRESSEEEFPSTSVSARQLPDTFEKQGHIQRSVGCVPESSHINISCELHRRANNSNNSNSNNNKNNAIGCANSKQRATSHLKLFYAESFFISNLPEGNNHNINNNIISNNNKDYNNNINNNNNYNINNNN</sequence>
<dbReference type="EMBL" id="KB097753">
    <property type="protein sequence ID" value="ESN90690.1"/>
    <property type="molecule type" value="Genomic_DNA"/>
</dbReference>
<keyword evidence="4" id="KW-1185">Reference proteome</keyword>
<reference evidence="3" key="3">
    <citation type="submission" date="2015-06" db="UniProtKB">
        <authorList>
            <consortium name="EnsemblMetazoa"/>
        </authorList>
    </citation>
    <scope>IDENTIFICATION</scope>
</reference>
<reference evidence="4" key="1">
    <citation type="submission" date="2012-12" db="EMBL/GenBank/DDBJ databases">
        <authorList>
            <person name="Hellsten U."/>
            <person name="Grimwood J."/>
            <person name="Chapman J.A."/>
            <person name="Shapiro H."/>
            <person name="Aerts A."/>
            <person name="Otillar R.P."/>
            <person name="Terry A.Y."/>
            <person name="Boore J.L."/>
            <person name="Simakov O."/>
            <person name="Marletaz F."/>
            <person name="Cho S.-J."/>
            <person name="Edsinger-Gonzales E."/>
            <person name="Havlak P."/>
            <person name="Kuo D.-H."/>
            <person name="Larsson T."/>
            <person name="Lv J."/>
            <person name="Arendt D."/>
            <person name="Savage R."/>
            <person name="Osoegawa K."/>
            <person name="de Jong P."/>
            <person name="Lindberg D.R."/>
            <person name="Seaver E.C."/>
            <person name="Weisblat D.A."/>
            <person name="Putnam N.H."/>
            <person name="Grigoriev I.V."/>
            <person name="Rokhsar D.S."/>
        </authorList>
    </citation>
    <scope>NUCLEOTIDE SEQUENCE</scope>
</reference>
<dbReference type="CTD" id="20201481"/>
<dbReference type="HOGENOM" id="CLU_1898523_0_0_1"/>
<evidence type="ECO:0000256" key="1">
    <source>
        <dbReference type="SAM" id="MobiDB-lite"/>
    </source>
</evidence>
<gene>
    <name evidence="3" type="primary">20201481</name>
    <name evidence="2" type="ORF">HELRODRAFT_166394</name>
</gene>
<protein>
    <submittedName>
        <fullName evidence="2 3">Uncharacterized protein</fullName>
    </submittedName>
</protein>
<evidence type="ECO:0000313" key="3">
    <source>
        <dbReference type="EnsemblMetazoa" id="HelroP166394"/>
    </source>
</evidence>
<dbReference type="EMBL" id="AMQM01002357">
    <property type="status" value="NOT_ANNOTATED_CDS"/>
    <property type="molecule type" value="Genomic_DNA"/>
</dbReference>
<dbReference type="Proteomes" id="UP000015101">
    <property type="component" value="Unassembled WGS sequence"/>
</dbReference>
<dbReference type="InParanoid" id="T1EY31"/>
<accession>T1EY31</accession>
<organism evidence="3 4">
    <name type="scientific">Helobdella robusta</name>
    <name type="common">Californian leech</name>
    <dbReference type="NCBI Taxonomy" id="6412"/>
    <lineage>
        <taxon>Eukaryota</taxon>
        <taxon>Metazoa</taxon>
        <taxon>Spiralia</taxon>
        <taxon>Lophotrochozoa</taxon>
        <taxon>Annelida</taxon>
        <taxon>Clitellata</taxon>
        <taxon>Hirudinea</taxon>
        <taxon>Rhynchobdellida</taxon>
        <taxon>Glossiphoniidae</taxon>
        <taxon>Helobdella</taxon>
    </lineage>
</organism>
<reference evidence="2 4" key="2">
    <citation type="journal article" date="2013" name="Nature">
        <title>Insights into bilaterian evolution from three spiralian genomes.</title>
        <authorList>
            <person name="Simakov O."/>
            <person name="Marletaz F."/>
            <person name="Cho S.J."/>
            <person name="Edsinger-Gonzales E."/>
            <person name="Havlak P."/>
            <person name="Hellsten U."/>
            <person name="Kuo D.H."/>
            <person name="Larsson T."/>
            <person name="Lv J."/>
            <person name="Arendt D."/>
            <person name="Savage R."/>
            <person name="Osoegawa K."/>
            <person name="de Jong P."/>
            <person name="Grimwood J."/>
            <person name="Chapman J.A."/>
            <person name="Shapiro H."/>
            <person name="Aerts A."/>
            <person name="Otillar R.P."/>
            <person name="Terry A.Y."/>
            <person name="Boore J.L."/>
            <person name="Grigoriev I.V."/>
            <person name="Lindberg D.R."/>
            <person name="Seaver E.C."/>
            <person name="Weisblat D.A."/>
            <person name="Putnam N.H."/>
            <person name="Rokhsar D.S."/>
        </authorList>
    </citation>
    <scope>NUCLEOTIDE SEQUENCE</scope>
</reference>
<dbReference type="KEGG" id="hro:HELRODRAFT_166394"/>
<proteinExistence type="predicted"/>
<evidence type="ECO:0000313" key="2">
    <source>
        <dbReference type="EMBL" id="ESN90690.1"/>
    </source>
</evidence>
<dbReference type="RefSeq" id="XP_009031575.1">
    <property type="nucleotide sequence ID" value="XM_009033327.1"/>
</dbReference>
<dbReference type="EnsemblMetazoa" id="HelroT166394">
    <property type="protein sequence ID" value="HelroP166394"/>
    <property type="gene ID" value="HelroG166394"/>
</dbReference>
<evidence type="ECO:0000313" key="4">
    <source>
        <dbReference type="Proteomes" id="UP000015101"/>
    </source>
</evidence>
<dbReference type="GeneID" id="20201481"/>